<dbReference type="Proteomes" id="UP000828390">
    <property type="component" value="Unassembled WGS sequence"/>
</dbReference>
<gene>
    <name evidence="2" type="ORF">DPMN_144056</name>
</gene>
<feature type="transmembrane region" description="Helical" evidence="1">
    <location>
        <begin position="16"/>
        <end position="39"/>
    </location>
</feature>
<keyword evidence="1" id="KW-0472">Membrane</keyword>
<organism evidence="2 3">
    <name type="scientific">Dreissena polymorpha</name>
    <name type="common">Zebra mussel</name>
    <name type="synonym">Mytilus polymorpha</name>
    <dbReference type="NCBI Taxonomy" id="45954"/>
    <lineage>
        <taxon>Eukaryota</taxon>
        <taxon>Metazoa</taxon>
        <taxon>Spiralia</taxon>
        <taxon>Lophotrochozoa</taxon>
        <taxon>Mollusca</taxon>
        <taxon>Bivalvia</taxon>
        <taxon>Autobranchia</taxon>
        <taxon>Heteroconchia</taxon>
        <taxon>Euheterodonta</taxon>
        <taxon>Imparidentia</taxon>
        <taxon>Neoheterodontei</taxon>
        <taxon>Myida</taxon>
        <taxon>Dreissenoidea</taxon>
        <taxon>Dreissenidae</taxon>
        <taxon>Dreissena</taxon>
    </lineage>
</organism>
<dbReference type="EMBL" id="JAIWYP010000006">
    <property type="protein sequence ID" value="KAH3815529.1"/>
    <property type="molecule type" value="Genomic_DNA"/>
</dbReference>
<protein>
    <submittedName>
        <fullName evidence="2">Uncharacterized protein</fullName>
    </submittedName>
</protein>
<evidence type="ECO:0000256" key="1">
    <source>
        <dbReference type="SAM" id="Phobius"/>
    </source>
</evidence>
<comment type="caution">
    <text evidence="2">The sequence shown here is derived from an EMBL/GenBank/DDBJ whole genome shotgun (WGS) entry which is preliminary data.</text>
</comment>
<proteinExistence type="predicted"/>
<reference evidence="2" key="1">
    <citation type="journal article" date="2019" name="bioRxiv">
        <title>The Genome of the Zebra Mussel, Dreissena polymorpha: A Resource for Invasive Species Research.</title>
        <authorList>
            <person name="McCartney M.A."/>
            <person name="Auch B."/>
            <person name="Kono T."/>
            <person name="Mallez S."/>
            <person name="Zhang Y."/>
            <person name="Obille A."/>
            <person name="Becker A."/>
            <person name="Abrahante J.E."/>
            <person name="Garbe J."/>
            <person name="Badalamenti J.P."/>
            <person name="Herman A."/>
            <person name="Mangelson H."/>
            <person name="Liachko I."/>
            <person name="Sullivan S."/>
            <person name="Sone E.D."/>
            <person name="Koren S."/>
            <person name="Silverstein K.A.T."/>
            <person name="Beckman K.B."/>
            <person name="Gohl D.M."/>
        </authorList>
    </citation>
    <scope>NUCLEOTIDE SEQUENCE</scope>
    <source>
        <strain evidence="2">Duluth1</strain>
        <tissue evidence="2">Whole animal</tissue>
    </source>
</reference>
<evidence type="ECO:0000313" key="3">
    <source>
        <dbReference type="Proteomes" id="UP000828390"/>
    </source>
</evidence>
<keyword evidence="3" id="KW-1185">Reference proteome</keyword>
<sequence>MLNSSLVIEPKGTQDFISVTAFSLLTVLFGIFLLLSVAFGCNAIKYQTSNTIYERLPTYGAV</sequence>
<dbReference type="AlphaFoldDB" id="A0A9D4GE70"/>
<keyword evidence="1" id="KW-0812">Transmembrane</keyword>
<reference evidence="2" key="2">
    <citation type="submission" date="2020-11" db="EMBL/GenBank/DDBJ databases">
        <authorList>
            <person name="McCartney M.A."/>
            <person name="Auch B."/>
            <person name="Kono T."/>
            <person name="Mallez S."/>
            <person name="Becker A."/>
            <person name="Gohl D.M."/>
            <person name="Silverstein K.A.T."/>
            <person name="Koren S."/>
            <person name="Bechman K.B."/>
            <person name="Herman A."/>
            <person name="Abrahante J.E."/>
            <person name="Garbe J."/>
        </authorList>
    </citation>
    <scope>NUCLEOTIDE SEQUENCE</scope>
    <source>
        <strain evidence="2">Duluth1</strain>
        <tissue evidence="2">Whole animal</tissue>
    </source>
</reference>
<accession>A0A9D4GE70</accession>
<keyword evidence="1" id="KW-1133">Transmembrane helix</keyword>
<evidence type="ECO:0000313" key="2">
    <source>
        <dbReference type="EMBL" id="KAH3815529.1"/>
    </source>
</evidence>
<name>A0A9D4GE70_DREPO</name>